<reference evidence="1 2" key="1">
    <citation type="submission" date="2019-03" db="EMBL/GenBank/DDBJ databases">
        <title>Comparative insights into the high quality Complete genome sequence of highly metal resistant Cupriavidus metallidurans strain BS1 isolated from a gold-copper mine.</title>
        <authorList>
            <person name="Mazhar H.S."/>
            <person name="Rensing C."/>
        </authorList>
    </citation>
    <scope>NUCLEOTIDE SEQUENCE [LARGE SCALE GENOMIC DNA]</scope>
    <source>
        <strain evidence="1 2">BS1</strain>
    </source>
</reference>
<evidence type="ECO:0000313" key="1">
    <source>
        <dbReference type="EMBL" id="QBP11427.1"/>
    </source>
</evidence>
<dbReference type="EMBL" id="CP037900">
    <property type="protein sequence ID" value="QBP11427.1"/>
    <property type="molecule type" value="Genomic_DNA"/>
</dbReference>
<proteinExistence type="predicted"/>
<gene>
    <name evidence="1" type="ORF">DDF84_017595</name>
</gene>
<dbReference type="RefSeq" id="WP_017512726.1">
    <property type="nucleotide sequence ID" value="NZ_CP026544.1"/>
</dbReference>
<dbReference type="OrthoDB" id="9128753at2"/>
<name>A0A482IVD3_9BURK</name>
<protein>
    <recommendedName>
        <fullName evidence="3">Reverse transcriptase domain-containing protein</fullName>
    </recommendedName>
</protein>
<dbReference type="Proteomes" id="UP000253772">
    <property type="component" value="Chromosome c1"/>
</dbReference>
<sequence length="459" mass="51485">MAKIVSRILAHPQPDPVETGEAEASSHVLPLDYRRWRRRAVARRTSLLNVLRVFTPATGPLRTRSLVENVGRYLASKDMRLLALRRAMSRDSGENPEWEDAFYARWLEYRDGARSMDELNPFKPLREPCLVYDERKRSGGKRRLWKFGTCMTARQLLVSEALKAIYARRVWSQMIFSGGLPVGVADIKEALRNPDLTHYAIVDVAAFFDNVDLQGATQLLPLDRKVLENTLCVSPPSDARVGMNRYARVCVSEVLDVNGRLALPQGAASSPQIAYGLLDQALPVRCLEHSFPYADDLLFLGKSEVDVAAKVSLYEENLVGHPAGPLHLRRVSDGQIMENGSFEFVGLMFDVQDSDRDGLRTVRVEVPMRKRLEFRDRLQESVARDVAKEDSLFSRTREYLAGFLSGVPTDDHEDLVKTACEIAQANGLQASPLISAAARFLTDSEIGRLSARFVVRQPS</sequence>
<organism evidence="1 2">
    <name type="scientific">Cupriavidus metallidurans</name>
    <dbReference type="NCBI Taxonomy" id="119219"/>
    <lineage>
        <taxon>Bacteria</taxon>
        <taxon>Pseudomonadati</taxon>
        <taxon>Pseudomonadota</taxon>
        <taxon>Betaproteobacteria</taxon>
        <taxon>Burkholderiales</taxon>
        <taxon>Burkholderiaceae</taxon>
        <taxon>Cupriavidus</taxon>
    </lineage>
</organism>
<evidence type="ECO:0008006" key="3">
    <source>
        <dbReference type="Google" id="ProtNLM"/>
    </source>
</evidence>
<dbReference type="AlphaFoldDB" id="A0A482IVD3"/>
<evidence type="ECO:0000313" key="2">
    <source>
        <dbReference type="Proteomes" id="UP000253772"/>
    </source>
</evidence>
<accession>A0A482IVD3</accession>